<sequence>MNVKYSHSCCILSGEMHLRQKDLDDRVVICTSLLVWTEVDLFLNRMKTGFPPTAVILSVALPFLAPTMTPT</sequence>
<dbReference type="EMBL" id="KN716740">
    <property type="protein sequence ID" value="KJH41900.1"/>
    <property type="molecule type" value="Genomic_DNA"/>
</dbReference>
<accession>A0A0D8XBB1</accession>
<reference evidence="2" key="2">
    <citation type="journal article" date="2016" name="Sci. Rep.">
        <title>Dictyocaulus viviparus genome, variome and transcriptome elucidate lungworm biology and support future intervention.</title>
        <authorList>
            <person name="McNulty S.N."/>
            <person name="Strube C."/>
            <person name="Rosa B.A."/>
            <person name="Martin J.C."/>
            <person name="Tyagi R."/>
            <person name="Choi Y.J."/>
            <person name="Wang Q."/>
            <person name="Hallsworth Pepin K."/>
            <person name="Zhang X."/>
            <person name="Ozersky P."/>
            <person name="Wilson R.K."/>
            <person name="Sternberg P.W."/>
            <person name="Gasser R.B."/>
            <person name="Mitreva M."/>
        </authorList>
    </citation>
    <scope>NUCLEOTIDE SEQUENCE [LARGE SCALE GENOMIC DNA]</scope>
    <source>
        <strain evidence="2">HannoverDv2000</strain>
    </source>
</reference>
<evidence type="ECO:0000313" key="2">
    <source>
        <dbReference type="Proteomes" id="UP000053766"/>
    </source>
</evidence>
<proteinExistence type="predicted"/>
<keyword evidence="2" id="KW-1185">Reference proteome</keyword>
<reference evidence="1 2" key="1">
    <citation type="submission" date="2013-11" db="EMBL/GenBank/DDBJ databases">
        <title>Draft genome of the bovine lungworm Dictyocaulus viviparus.</title>
        <authorList>
            <person name="Mitreva M."/>
        </authorList>
    </citation>
    <scope>NUCLEOTIDE SEQUENCE [LARGE SCALE GENOMIC DNA]</scope>
    <source>
        <strain evidence="1 2">HannoverDv2000</strain>
    </source>
</reference>
<organism evidence="1 2">
    <name type="scientific">Dictyocaulus viviparus</name>
    <name type="common">Bovine lungworm</name>
    <dbReference type="NCBI Taxonomy" id="29172"/>
    <lineage>
        <taxon>Eukaryota</taxon>
        <taxon>Metazoa</taxon>
        <taxon>Ecdysozoa</taxon>
        <taxon>Nematoda</taxon>
        <taxon>Chromadorea</taxon>
        <taxon>Rhabditida</taxon>
        <taxon>Rhabditina</taxon>
        <taxon>Rhabditomorpha</taxon>
        <taxon>Strongyloidea</taxon>
        <taxon>Metastrongylidae</taxon>
        <taxon>Dictyocaulus</taxon>
    </lineage>
</organism>
<dbReference type="AlphaFoldDB" id="A0A0D8XBB1"/>
<evidence type="ECO:0000313" key="1">
    <source>
        <dbReference type="EMBL" id="KJH41900.1"/>
    </source>
</evidence>
<gene>
    <name evidence="1" type="ORF">DICVIV_12115</name>
</gene>
<name>A0A0D8XBB1_DICVI</name>
<dbReference type="Proteomes" id="UP000053766">
    <property type="component" value="Unassembled WGS sequence"/>
</dbReference>
<protein>
    <submittedName>
        <fullName evidence="1">Uncharacterized protein</fullName>
    </submittedName>
</protein>